<dbReference type="EMBL" id="ML978245">
    <property type="protein sequence ID" value="KAF2026319.1"/>
    <property type="molecule type" value="Genomic_DNA"/>
</dbReference>
<evidence type="ECO:0008006" key="4">
    <source>
        <dbReference type="Google" id="ProtNLM"/>
    </source>
</evidence>
<dbReference type="InterPro" id="IPR052895">
    <property type="entry name" value="HetReg/Transcr_Mod"/>
</dbReference>
<protein>
    <recommendedName>
        <fullName evidence="4">Heterokaryon incompatibility domain-containing protein</fullName>
    </recommendedName>
</protein>
<organism evidence="2 3">
    <name type="scientific">Setomelanomma holmii</name>
    <dbReference type="NCBI Taxonomy" id="210430"/>
    <lineage>
        <taxon>Eukaryota</taxon>
        <taxon>Fungi</taxon>
        <taxon>Dikarya</taxon>
        <taxon>Ascomycota</taxon>
        <taxon>Pezizomycotina</taxon>
        <taxon>Dothideomycetes</taxon>
        <taxon>Pleosporomycetidae</taxon>
        <taxon>Pleosporales</taxon>
        <taxon>Pleosporineae</taxon>
        <taxon>Phaeosphaeriaceae</taxon>
        <taxon>Setomelanomma</taxon>
    </lineage>
</organism>
<sequence>MSWNNLFTGCTASALFSLADCSYWTRMWTIQEFSASVPLVYWGNADRAPGFGALRAIREVSATQAFSKSGGQFRGRLHWNFSGFKDPEYEPPALSAQFPHLSPMHSTDGGDKIFALKGLFHRGYRDLNVDYDQPLWDVYTAATRLTLTAEKSLLLLGFVARSQSEDRLPSWTVDWDDKLAHTMQVSGAASDPEPVFAFVNDGMVLRLSGRFIGVISGAISTIFPQLDILPIGFIFDGHPIDVCMRNRTCLRMLFNFYQKNCQSWYPDFASYLQAVTKFLDPEKKYNAATQSAATHIFEGREHAAMLEIGDEETLFLNKLNGTVLFTTTDTSFGVARGDGIRSGDRIAPVSGLGNPIILRPLSTSFELITSAIVSGVTFDE</sequence>
<evidence type="ECO:0000313" key="2">
    <source>
        <dbReference type="EMBL" id="KAF2026319.1"/>
    </source>
</evidence>
<keyword evidence="3" id="KW-1185">Reference proteome</keyword>
<comment type="caution">
    <text evidence="2">The sequence shown here is derived from an EMBL/GenBank/DDBJ whole genome shotgun (WGS) entry which is preliminary data.</text>
</comment>
<feature type="signal peptide" evidence="1">
    <location>
        <begin position="1"/>
        <end position="21"/>
    </location>
</feature>
<dbReference type="AlphaFoldDB" id="A0A9P4H2Z9"/>
<feature type="chain" id="PRO_5040473043" description="Heterokaryon incompatibility domain-containing protein" evidence="1">
    <location>
        <begin position="22"/>
        <end position="380"/>
    </location>
</feature>
<accession>A0A9P4H2Z9</accession>
<evidence type="ECO:0000256" key="1">
    <source>
        <dbReference type="SAM" id="SignalP"/>
    </source>
</evidence>
<keyword evidence="1" id="KW-0732">Signal</keyword>
<evidence type="ECO:0000313" key="3">
    <source>
        <dbReference type="Proteomes" id="UP000799777"/>
    </source>
</evidence>
<dbReference type="Proteomes" id="UP000799777">
    <property type="component" value="Unassembled WGS sequence"/>
</dbReference>
<dbReference type="PANTHER" id="PTHR24148:SF64">
    <property type="entry name" value="HETEROKARYON INCOMPATIBILITY DOMAIN-CONTAINING PROTEIN"/>
    <property type="match status" value="1"/>
</dbReference>
<proteinExistence type="predicted"/>
<reference evidence="2" key="1">
    <citation type="journal article" date="2020" name="Stud. Mycol.">
        <title>101 Dothideomycetes genomes: a test case for predicting lifestyles and emergence of pathogens.</title>
        <authorList>
            <person name="Haridas S."/>
            <person name="Albert R."/>
            <person name="Binder M."/>
            <person name="Bloem J."/>
            <person name="Labutti K."/>
            <person name="Salamov A."/>
            <person name="Andreopoulos B."/>
            <person name="Baker S."/>
            <person name="Barry K."/>
            <person name="Bills G."/>
            <person name="Bluhm B."/>
            <person name="Cannon C."/>
            <person name="Castanera R."/>
            <person name="Culley D."/>
            <person name="Daum C."/>
            <person name="Ezra D."/>
            <person name="Gonzalez J."/>
            <person name="Henrissat B."/>
            <person name="Kuo A."/>
            <person name="Liang C."/>
            <person name="Lipzen A."/>
            <person name="Lutzoni F."/>
            <person name="Magnuson J."/>
            <person name="Mondo S."/>
            <person name="Nolan M."/>
            <person name="Ohm R."/>
            <person name="Pangilinan J."/>
            <person name="Park H.-J."/>
            <person name="Ramirez L."/>
            <person name="Alfaro M."/>
            <person name="Sun H."/>
            <person name="Tritt A."/>
            <person name="Yoshinaga Y."/>
            <person name="Zwiers L.-H."/>
            <person name="Turgeon B."/>
            <person name="Goodwin S."/>
            <person name="Spatafora J."/>
            <person name="Crous P."/>
            <person name="Grigoriev I."/>
        </authorList>
    </citation>
    <scope>NUCLEOTIDE SEQUENCE</scope>
    <source>
        <strain evidence="2">CBS 110217</strain>
    </source>
</reference>
<gene>
    <name evidence="2" type="ORF">EK21DRAFT_115883</name>
</gene>
<name>A0A9P4H2Z9_9PLEO</name>
<dbReference type="PANTHER" id="PTHR24148">
    <property type="entry name" value="ANKYRIN REPEAT DOMAIN-CONTAINING PROTEIN 39 HOMOLOG-RELATED"/>
    <property type="match status" value="1"/>
</dbReference>